<dbReference type="AlphaFoldDB" id="A0A1F7YR41"/>
<protein>
    <recommendedName>
        <fullName evidence="12">Multidrug ABC transporter substrate-binding protein</fullName>
    </recommendedName>
</protein>
<comment type="similarity">
    <text evidence="6">Belongs to the ABC-4 integral membrane protein family.</text>
</comment>
<feature type="transmembrane region" description="Helical" evidence="7">
    <location>
        <begin position="370"/>
        <end position="390"/>
    </location>
</feature>
<dbReference type="Proteomes" id="UP000177263">
    <property type="component" value="Unassembled WGS sequence"/>
</dbReference>
<keyword evidence="5 7" id="KW-0472">Membrane</keyword>
<evidence type="ECO:0000256" key="1">
    <source>
        <dbReference type="ARBA" id="ARBA00004651"/>
    </source>
</evidence>
<sequence>MKLSKLIKTGFKNLGVNKLRTGLAILGIVIGIGSVIALVSMGEASKLSVQSQIQSIGSNLLTVSPGSQTSGGVRGAQGGATTLTNEDAEAIKTSAQITTIQNVSPEYSGRAQVIAGRNNTNSQIVGVEPAYADVRKVTVESGSFITSQYVSRMAKVAVLGPSVAEDLFGEGVNPVGQTIKIDGKNFQVIGITKAKGGSGPTSTDDYIFVPLTTAQKQLFGASHLTSIALEATSENVMTKAQNEVGYLLLSRHKLSDPAEADFRISSQDDLLETITSVTGTFTTLLSGVAAISLLVGGIGIMNIMLMSVTERTREIGLRKALGAKKKTIIQQFLIESIILTFTGGVIGVILGIAGFYFYTQVNGSEFVVTLQSVILAFSVSVGIGILFGWYPANQAANLQPIEALKYE</sequence>
<accession>A0A1F7YR41</accession>
<gene>
    <name evidence="10" type="ORF">A2801_01565</name>
</gene>
<dbReference type="InterPro" id="IPR003838">
    <property type="entry name" value="ABC3_permease_C"/>
</dbReference>
<evidence type="ECO:0000313" key="10">
    <source>
        <dbReference type="EMBL" id="OGM29359.1"/>
    </source>
</evidence>
<keyword evidence="3 7" id="KW-0812">Transmembrane</keyword>
<feature type="transmembrane region" description="Helical" evidence="7">
    <location>
        <begin position="21"/>
        <end position="42"/>
    </location>
</feature>
<evidence type="ECO:0000256" key="6">
    <source>
        <dbReference type="ARBA" id="ARBA00038076"/>
    </source>
</evidence>
<dbReference type="InterPro" id="IPR025857">
    <property type="entry name" value="MacB_PCD"/>
</dbReference>
<keyword evidence="2" id="KW-1003">Cell membrane</keyword>
<feature type="transmembrane region" description="Helical" evidence="7">
    <location>
        <begin position="332"/>
        <end position="358"/>
    </location>
</feature>
<proteinExistence type="inferred from homology"/>
<dbReference type="Pfam" id="PF02687">
    <property type="entry name" value="FtsX"/>
    <property type="match status" value="1"/>
</dbReference>
<feature type="domain" description="MacB-like periplasmic core" evidence="9">
    <location>
        <begin position="21"/>
        <end position="244"/>
    </location>
</feature>
<comment type="subcellular location">
    <subcellularLocation>
        <location evidence="1">Cell membrane</location>
        <topology evidence="1">Multi-pass membrane protein</topology>
    </subcellularLocation>
</comment>
<keyword evidence="4 7" id="KW-1133">Transmembrane helix</keyword>
<feature type="transmembrane region" description="Helical" evidence="7">
    <location>
        <begin position="284"/>
        <end position="305"/>
    </location>
</feature>
<organism evidence="10 11">
    <name type="scientific">Candidatus Woesebacteria bacterium RIFCSPHIGHO2_01_FULL_41_10</name>
    <dbReference type="NCBI Taxonomy" id="1802500"/>
    <lineage>
        <taxon>Bacteria</taxon>
        <taxon>Candidatus Woeseibacteriota</taxon>
    </lineage>
</organism>
<dbReference type="EMBL" id="MGGM01000014">
    <property type="protein sequence ID" value="OGM29359.1"/>
    <property type="molecule type" value="Genomic_DNA"/>
</dbReference>
<evidence type="ECO:0000256" key="3">
    <source>
        <dbReference type="ARBA" id="ARBA00022692"/>
    </source>
</evidence>
<evidence type="ECO:0008006" key="12">
    <source>
        <dbReference type="Google" id="ProtNLM"/>
    </source>
</evidence>
<evidence type="ECO:0000256" key="4">
    <source>
        <dbReference type="ARBA" id="ARBA00022989"/>
    </source>
</evidence>
<evidence type="ECO:0000313" key="11">
    <source>
        <dbReference type="Proteomes" id="UP000177263"/>
    </source>
</evidence>
<dbReference type="InterPro" id="IPR050250">
    <property type="entry name" value="Macrolide_Exporter_MacB"/>
</dbReference>
<evidence type="ECO:0000256" key="5">
    <source>
        <dbReference type="ARBA" id="ARBA00023136"/>
    </source>
</evidence>
<dbReference type="GO" id="GO:0022857">
    <property type="term" value="F:transmembrane transporter activity"/>
    <property type="evidence" value="ECO:0007669"/>
    <property type="project" value="TreeGrafter"/>
</dbReference>
<reference evidence="10 11" key="1">
    <citation type="journal article" date="2016" name="Nat. Commun.">
        <title>Thousands of microbial genomes shed light on interconnected biogeochemical processes in an aquifer system.</title>
        <authorList>
            <person name="Anantharaman K."/>
            <person name="Brown C.T."/>
            <person name="Hug L.A."/>
            <person name="Sharon I."/>
            <person name="Castelle C.J."/>
            <person name="Probst A.J."/>
            <person name="Thomas B.C."/>
            <person name="Singh A."/>
            <person name="Wilkins M.J."/>
            <person name="Karaoz U."/>
            <person name="Brodie E.L."/>
            <person name="Williams K.H."/>
            <person name="Hubbard S.S."/>
            <person name="Banfield J.F."/>
        </authorList>
    </citation>
    <scope>NUCLEOTIDE SEQUENCE [LARGE SCALE GENOMIC DNA]</scope>
</reference>
<name>A0A1F7YR41_9BACT</name>
<dbReference type="PANTHER" id="PTHR30572:SF4">
    <property type="entry name" value="ABC TRANSPORTER PERMEASE YTRF"/>
    <property type="match status" value="1"/>
</dbReference>
<feature type="domain" description="ABC3 transporter permease C-terminal" evidence="8">
    <location>
        <begin position="288"/>
        <end position="400"/>
    </location>
</feature>
<dbReference type="Pfam" id="PF12704">
    <property type="entry name" value="MacB_PCD"/>
    <property type="match status" value="1"/>
</dbReference>
<evidence type="ECO:0000256" key="2">
    <source>
        <dbReference type="ARBA" id="ARBA00022475"/>
    </source>
</evidence>
<dbReference type="STRING" id="1802500.A2801_01565"/>
<dbReference type="PANTHER" id="PTHR30572">
    <property type="entry name" value="MEMBRANE COMPONENT OF TRANSPORTER-RELATED"/>
    <property type="match status" value="1"/>
</dbReference>
<dbReference type="GO" id="GO:0005886">
    <property type="term" value="C:plasma membrane"/>
    <property type="evidence" value="ECO:0007669"/>
    <property type="project" value="UniProtKB-SubCell"/>
</dbReference>
<evidence type="ECO:0000256" key="7">
    <source>
        <dbReference type="SAM" id="Phobius"/>
    </source>
</evidence>
<evidence type="ECO:0000259" key="9">
    <source>
        <dbReference type="Pfam" id="PF12704"/>
    </source>
</evidence>
<comment type="caution">
    <text evidence="10">The sequence shown here is derived from an EMBL/GenBank/DDBJ whole genome shotgun (WGS) entry which is preliminary data.</text>
</comment>
<evidence type="ECO:0000259" key="8">
    <source>
        <dbReference type="Pfam" id="PF02687"/>
    </source>
</evidence>